<name>A0A5S5D7A8_9ACTN</name>
<protein>
    <submittedName>
        <fullName evidence="5">Peptide/nickel transport system substrate-binding protein</fullName>
    </submittedName>
</protein>
<dbReference type="PIRSF" id="PIRSF002741">
    <property type="entry name" value="MppA"/>
    <property type="match status" value="1"/>
</dbReference>
<dbReference type="PANTHER" id="PTHR30290">
    <property type="entry name" value="PERIPLASMIC BINDING COMPONENT OF ABC TRANSPORTER"/>
    <property type="match status" value="1"/>
</dbReference>
<accession>A0A5S5D7A8</accession>
<evidence type="ECO:0000313" key="6">
    <source>
        <dbReference type="Proteomes" id="UP000322499"/>
    </source>
</evidence>
<dbReference type="RefSeq" id="WP_166531282.1">
    <property type="nucleotide sequence ID" value="NZ_VNHW01000001.1"/>
</dbReference>
<dbReference type="GO" id="GO:0015833">
    <property type="term" value="P:peptide transport"/>
    <property type="evidence" value="ECO:0007669"/>
    <property type="project" value="TreeGrafter"/>
</dbReference>
<evidence type="ECO:0000256" key="1">
    <source>
        <dbReference type="ARBA" id="ARBA00022729"/>
    </source>
</evidence>
<comment type="caution">
    <text evidence="5">The sequence shown here is derived from an EMBL/GenBank/DDBJ whole genome shotgun (WGS) entry which is preliminary data.</text>
</comment>
<evidence type="ECO:0000259" key="4">
    <source>
        <dbReference type="Pfam" id="PF00496"/>
    </source>
</evidence>
<dbReference type="InterPro" id="IPR030678">
    <property type="entry name" value="Peptide/Ni-bd"/>
</dbReference>
<dbReference type="EMBL" id="VNHW01000001">
    <property type="protein sequence ID" value="TYP90509.1"/>
    <property type="molecule type" value="Genomic_DNA"/>
</dbReference>
<feature type="region of interest" description="Disordered" evidence="2">
    <location>
        <begin position="30"/>
        <end position="64"/>
    </location>
</feature>
<proteinExistence type="predicted"/>
<gene>
    <name evidence="5" type="ORF">BD833_101227</name>
</gene>
<organism evidence="5 6">
    <name type="scientific">Blastococcus xanthinilyticus</name>
    <dbReference type="NCBI Taxonomy" id="1564164"/>
    <lineage>
        <taxon>Bacteria</taxon>
        <taxon>Bacillati</taxon>
        <taxon>Actinomycetota</taxon>
        <taxon>Actinomycetes</taxon>
        <taxon>Geodermatophilales</taxon>
        <taxon>Geodermatophilaceae</taxon>
        <taxon>Blastococcus</taxon>
    </lineage>
</organism>
<feature type="signal peptide" evidence="3">
    <location>
        <begin position="1"/>
        <end position="32"/>
    </location>
</feature>
<dbReference type="GO" id="GO:0043190">
    <property type="term" value="C:ATP-binding cassette (ABC) transporter complex"/>
    <property type="evidence" value="ECO:0007669"/>
    <property type="project" value="InterPro"/>
</dbReference>
<dbReference type="AlphaFoldDB" id="A0A5S5D7A8"/>
<dbReference type="GO" id="GO:1904680">
    <property type="term" value="F:peptide transmembrane transporter activity"/>
    <property type="evidence" value="ECO:0007669"/>
    <property type="project" value="TreeGrafter"/>
</dbReference>
<dbReference type="PANTHER" id="PTHR30290:SF38">
    <property type="entry name" value="D,D-DIPEPTIDE-BINDING PERIPLASMIC PROTEIN DDPA-RELATED"/>
    <property type="match status" value="1"/>
</dbReference>
<keyword evidence="1 3" id="KW-0732">Signal</keyword>
<sequence length="582" mass="61633">MTYRTNRRRRTGAAVRVGAALAALALATSACSGGDDPSGSGDGAEAVDPGANPEPQGEPQQGGSLTVALEGETNGWQPGISAPSAPGFNVMYSIYDPLVIGTGEGSFEPYLAESFEPNEDFTAWTFTLREGVTFHDGSALTADVVAQNVAVLKEPTSNLAGVLSEVASVAAVDPLTVRYDLARPNAAFPALLTTTAGMPFSMENFSALGPEEANAEPVGTGPFVFESWVRDDRLTVTANESYWGTDLGLGPYLDEIVFRPIPDEDSRLQSMLSGDVDAFQTLRESIVGQAQDAAADGEIALHTFLGNNGGTTILNTLAAPLDDVRVRQALAHAADREQLIEVLGGTGITEPRTQFFTEDSPYYSEAVAEAYPAYDPERATELLQEYIDDPERSDGKAAGEPVTVQYNCQPDPSLTELAQAYQAFWSNIGVEVAVNSVDQATHIGNAVGSPASDPAFAGDYLANCWRTSAEGDPFNILKNEFGPVPLQPLNFTNYTSETLDEQLAVLATTTDEEARRAAVEEIGLELAENVPVLWVSSTVAAFGVDPAVQNLSDWQLPGGADGVGLGLFQGGSTMWGQVWLAE</sequence>
<dbReference type="Gene3D" id="3.40.190.10">
    <property type="entry name" value="Periplasmic binding protein-like II"/>
    <property type="match status" value="1"/>
</dbReference>
<dbReference type="Pfam" id="PF00496">
    <property type="entry name" value="SBP_bac_5"/>
    <property type="match status" value="1"/>
</dbReference>
<dbReference type="InterPro" id="IPR039424">
    <property type="entry name" value="SBP_5"/>
</dbReference>
<feature type="domain" description="Solute-binding protein family 5" evidence="4">
    <location>
        <begin position="107"/>
        <end position="484"/>
    </location>
</feature>
<reference evidence="5 6" key="1">
    <citation type="submission" date="2019-07" db="EMBL/GenBank/DDBJ databases">
        <title>Genomic Encyclopedia of Archaeal and Bacterial Type Strains, Phase II (KMG-II): from individual species to whole genera.</title>
        <authorList>
            <person name="Goeker M."/>
        </authorList>
    </citation>
    <scope>NUCLEOTIDE SEQUENCE [LARGE SCALE GENOMIC DNA]</scope>
    <source>
        <strain evidence="5 6">DSM 46842</strain>
    </source>
</reference>
<dbReference type="Gene3D" id="3.10.105.10">
    <property type="entry name" value="Dipeptide-binding Protein, Domain 3"/>
    <property type="match status" value="1"/>
</dbReference>
<dbReference type="InterPro" id="IPR000914">
    <property type="entry name" value="SBP_5_dom"/>
</dbReference>
<dbReference type="SUPFAM" id="SSF53850">
    <property type="entry name" value="Periplasmic binding protein-like II"/>
    <property type="match status" value="1"/>
</dbReference>
<evidence type="ECO:0000256" key="3">
    <source>
        <dbReference type="SAM" id="SignalP"/>
    </source>
</evidence>
<dbReference type="GO" id="GO:0042597">
    <property type="term" value="C:periplasmic space"/>
    <property type="evidence" value="ECO:0007669"/>
    <property type="project" value="UniProtKB-ARBA"/>
</dbReference>
<dbReference type="PROSITE" id="PS51257">
    <property type="entry name" value="PROKAR_LIPOPROTEIN"/>
    <property type="match status" value="1"/>
</dbReference>
<feature type="chain" id="PRO_5024321961" evidence="3">
    <location>
        <begin position="33"/>
        <end position="582"/>
    </location>
</feature>
<feature type="compositionally biased region" description="Low complexity" evidence="2">
    <location>
        <begin position="30"/>
        <end position="39"/>
    </location>
</feature>
<keyword evidence="6" id="KW-1185">Reference proteome</keyword>
<dbReference type="CDD" id="cd00995">
    <property type="entry name" value="PBP2_NikA_DppA_OppA_like"/>
    <property type="match status" value="1"/>
</dbReference>
<evidence type="ECO:0000256" key="2">
    <source>
        <dbReference type="SAM" id="MobiDB-lite"/>
    </source>
</evidence>
<dbReference type="Proteomes" id="UP000322499">
    <property type="component" value="Unassembled WGS sequence"/>
</dbReference>
<evidence type="ECO:0000313" key="5">
    <source>
        <dbReference type="EMBL" id="TYP90509.1"/>
    </source>
</evidence>